<dbReference type="SUPFAM" id="SSF56214">
    <property type="entry name" value="4'-phosphopantetheinyl transferase"/>
    <property type="match status" value="2"/>
</dbReference>
<keyword evidence="5" id="KW-1185">Reference proteome</keyword>
<feature type="domain" description="4'-phosphopantetheinyl transferase" evidence="3">
    <location>
        <begin position="67"/>
        <end position="137"/>
    </location>
</feature>
<dbReference type="InterPro" id="IPR050559">
    <property type="entry name" value="P-Pant_transferase_sf"/>
</dbReference>
<name>A0A7T6Z6Q7_9BACI</name>
<proteinExistence type="inferred from homology"/>
<dbReference type="InterPro" id="IPR037143">
    <property type="entry name" value="4-PPantetheinyl_Trfase_dom_sf"/>
</dbReference>
<dbReference type="Gene3D" id="3.90.470.20">
    <property type="entry name" value="4'-phosphopantetheinyl transferase domain"/>
    <property type="match status" value="2"/>
</dbReference>
<comment type="similarity">
    <text evidence="1">Belongs to the P-Pant transferase superfamily. Gsp/Sfp/HetI/AcpT family.</text>
</comment>
<dbReference type="InterPro" id="IPR008278">
    <property type="entry name" value="4-PPantetheinyl_Trfase_dom"/>
</dbReference>
<dbReference type="PANTHER" id="PTHR12215">
    <property type="entry name" value="PHOSPHOPANTETHEINE TRANSFERASE"/>
    <property type="match status" value="1"/>
</dbReference>
<evidence type="ECO:0000256" key="2">
    <source>
        <dbReference type="ARBA" id="ARBA00022679"/>
    </source>
</evidence>
<dbReference type="GO" id="GO:0019878">
    <property type="term" value="P:lysine biosynthetic process via aminoadipic acid"/>
    <property type="evidence" value="ECO:0007669"/>
    <property type="project" value="TreeGrafter"/>
</dbReference>
<dbReference type="Pfam" id="PF01648">
    <property type="entry name" value="ACPS"/>
    <property type="match status" value="1"/>
</dbReference>
<reference evidence="4 5" key="1">
    <citation type="submission" date="2020-06" db="EMBL/GenBank/DDBJ databases">
        <title>Genomic analysis of Salicibibacter sp. NKC5-3.</title>
        <authorList>
            <person name="Oh Y.J."/>
        </authorList>
    </citation>
    <scope>NUCLEOTIDE SEQUENCE [LARGE SCALE GENOMIC DNA]</scope>
    <source>
        <strain evidence="4 5">NKC5-3</strain>
    </source>
</reference>
<evidence type="ECO:0000313" key="4">
    <source>
        <dbReference type="EMBL" id="QQK77682.1"/>
    </source>
</evidence>
<dbReference type="GO" id="GO:0000287">
    <property type="term" value="F:magnesium ion binding"/>
    <property type="evidence" value="ECO:0007669"/>
    <property type="project" value="InterPro"/>
</dbReference>
<dbReference type="KEGG" id="scia:HUG15_20230"/>
<dbReference type="EMBL" id="CP054705">
    <property type="protein sequence ID" value="QQK77682.1"/>
    <property type="molecule type" value="Genomic_DNA"/>
</dbReference>
<organism evidence="4 5">
    <name type="scientific">Salicibibacter cibarius</name>
    <dbReference type="NCBI Taxonomy" id="2743000"/>
    <lineage>
        <taxon>Bacteria</taxon>
        <taxon>Bacillati</taxon>
        <taxon>Bacillota</taxon>
        <taxon>Bacilli</taxon>
        <taxon>Bacillales</taxon>
        <taxon>Bacillaceae</taxon>
        <taxon>Salicibibacter</taxon>
    </lineage>
</organism>
<dbReference type="Proteomes" id="UP000595823">
    <property type="component" value="Chromosome"/>
</dbReference>
<evidence type="ECO:0000256" key="1">
    <source>
        <dbReference type="ARBA" id="ARBA00010990"/>
    </source>
</evidence>
<dbReference type="GO" id="GO:0005829">
    <property type="term" value="C:cytosol"/>
    <property type="evidence" value="ECO:0007669"/>
    <property type="project" value="TreeGrafter"/>
</dbReference>
<dbReference type="PANTHER" id="PTHR12215:SF10">
    <property type="entry name" value="L-AMINOADIPATE-SEMIALDEHYDE DEHYDROGENASE-PHOSPHOPANTETHEINYL TRANSFERASE"/>
    <property type="match status" value="1"/>
</dbReference>
<dbReference type="AlphaFoldDB" id="A0A7T6Z6Q7"/>
<evidence type="ECO:0000259" key="3">
    <source>
        <dbReference type="Pfam" id="PF01648"/>
    </source>
</evidence>
<dbReference type="GO" id="GO:0008897">
    <property type="term" value="F:holo-[acyl-carrier-protein] synthase activity"/>
    <property type="evidence" value="ECO:0007669"/>
    <property type="project" value="InterPro"/>
</dbReference>
<accession>A0A7T6Z6Q7</accession>
<gene>
    <name evidence="4" type="ORF">HUG15_20230</name>
</gene>
<protein>
    <submittedName>
        <fullName evidence="4">4'-phosphopantetheinyl transferase superfamily protein</fullName>
    </submittedName>
</protein>
<keyword evidence="2 4" id="KW-0808">Transferase</keyword>
<sequence length="188" mass="21686">MIDQYRSAAGVLLAMHMFDLYCGHKNYHFQRNANGKPIIKSDTPFAFNLSHSGQWIAGVASIERMIIGIDIEEIKPVPGWLMKDSNIFTHDERRWLFESECPTERFYTLWTAKESCLKAMGTGLVDELHKITIDNTRKFIRNKLENTIYHFIPYDEIPQYKLTVSAHQPISPSPVTYVSQSDLFDVPS</sequence>
<evidence type="ECO:0000313" key="5">
    <source>
        <dbReference type="Proteomes" id="UP000595823"/>
    </source>
</evidence>